<comment type="caution">
    <text evidence="1">The sequence shown here is derived from an EMBL/GenBank/DDBJ whole genome shotgun (WGS) entry which is preliminary data.</text>
</comment>
<keyword evidence="2" id="KW-1185">Reference proteome</keyword>
<dbReference type="Proteomes" id="UP000276133">
    <property type="component" value="Unassembled WGS sequence"/>
</dbReference>
<reference evidence="1 2" key="1">
    <citation type="journal article" date="2018" name="Sci. Rep.">
        <title>Genomic signatures of local adaptation to the degree of environmental predictability in rotifers.</title>
        <authorList>
            <person name="Franch-Gras L."/>
            <person name="Hahn C."/>
            <person name="Garcia-Roger E.M."/>
            <person name="Carmona M.J."/>
            <person name="Serra M."/>
            <person name="Gomez A."/>
        </authorList>
    </citation>
    <scope>NUCLEOTIDE SEQUENCE [LARGE SCALE GENOMIC DNA]</scope>
    <source>
        <strain evidence="1">HYR1</strain>
    </source>
</reference>
<organism evidence="1 2">
    <name type="scientific">Brachionus plicatilis</name>
    <name type="common">Marine rotifer</name>
    <name type="synonym">Brachionus muelleri</name>
    <dbReference type="NCBI Taxonomy" id="10195"/>
    <lineage>
        <taxon>Eukaryota</taxon>
        <taxon>Metazoa</taxon>
        <taxon>Spiralia</taxon>
        <taxon>Gnathifera</taxon>
        <taxon>Rotifera</taxon>
        <taxon>Eurotatoria</taxon>
        <taxon>Monogononta</taxon>
        <taxon>Pseudotrocha</taxon>
        <taxon>Ploima</taxon>
        <taxon>Brachionidae</taxon>
        <taxon>Brachionus</taxon>
    </lineage>
</organism>
<sequence length="61" mass="7469">MHFRTDIRIKKKIKILARKELHLFLKNEDFLFNFPDLDFNMGLLKKICICTKKCVRKWSIE</sequence>
<evidence type="ECO:0000313" key="1">
    <source>
        <dbReference type="EMBL" id="RNA10004.1"/>
    </source>
</evidence>
<accession>A0A3M7QFQ8</accession>
<dbReference type="EMBL" id="REGN01006322">
    <property type="protein sequence ID" value="RNA10004.1"/>
    <property type="molecule type" value="Genomic_DNA"/>
</dbReference>
<name>A0A3M7QFQ8_BRAPC</name>
<proteinExistence type="predicted"/>
<gene>
    <name evidence="1" type="ORF">BpHYR1_049907</name>
</gene>
<evidence type="ECO:0000313" key="2">
    <source>
        <dbReference type="Proteomes" id="UP000276133"/>
    </source>
</evidence>
<protein>
    <submittedName>
        <fullName evidence="1">Uncharacterized protein</fullName>
    </submittedName>
</protein>
<dbReference type="AlphaFoldDB" id="A0A3M7QFQ8"/>